<dbReference type="RefSeq" id="WP_048433635.1">
    <property type="nucleotide sequence ID" value="NZ_LWHQ01000046.1"/>
</dbReference>
<dbReference type="OrthoDB" id="9773957at2"/>
<dbReference type="InterPro" id="IPR036259">
    <property type="entry name" value="MFS_trans_sf"/>
</dbReference>
<dbReference type="GO" id="GO:0022857">
    <property type="term" value="F:transmembrane transporter activity"/>
    <property type="evidence" value="ECO:0007669"/>
    <property type="project" value="InterPro"/>
</dbReference>
<dbReference type="SUPFAM" id="SSF103473">
    <property type="entry name" value="MFS general substrate transporter"/>
    <property type="match status" value="1"/>
</dbReference>
<evidence type="ECO:0000313" key="9">
    <source>
        <dbReference type="Proteomes" id="UP000078316"/>
    </source>
</evidence>
<feature type="transmembrane region" description="Helical" evidence="6">
    <location>
        <begin position="126"/>
        <end position="147"/>
    </location>
</feature>
<dbReference type="Pfam" id="PF07690">
    <property type="entry name" value="MFS_1"/>
    <property type="match status" value="1"/>
</dbReference>
<protein>
    <submittedName>
        <fullName evidence="8">MFS transporter</fullName>
    </submittedName>
</protein>
<accession>A0A179S433</accession>
<evidence type="ECO:0000256" key="5">
    <source>
        <dbReference type="ARBA" id="ARBA00023136"/>
    </source>
</evidence>
<dbReference type="EMBL" id="LWHQ01000046">
    <property type="protein sequence ID" value="OAS20275.1"/>
    <property type="molecule type" value="Genomic_DNA"/>
</dbReference>
<keyword evidence="3 6" id="KW-0812">Transmembrane</keyword>
<dbReference type="PROSITE" id="PS50850">
    <property type="entry name" value="MFS"/>
    <property type="match status" value="1"/>
</dbReference>
<dbReference type="InterPro" id="IPR011701">
    <property type="entry name" value="MFS"/>
</dbReference>
<evidence type="ECO:0000256" key="2">
    <source>
        <dbReference type="ARBA" id="ARBA00022448"/>
    </source>
</evidence>
<evidence type="ECO:0000256" key="1">
    <source>
        <dbReference type="ARBA" id="ARBA00004141"/>
    </source>
</evidence>
<sequence>MANASPAAADGAAAAGLAGDRALEEATFRRITWRILPIFFVCYFVAYLDRVNVSFAKLQMLSDLQLSEAVYGVGAGIFFIGYCLFEVPSNMILHRVGARRWIARIMLTWGALSIAMAFATGERSFYVLRFLLGVAEAGFYPGVLLYLSQWFPTARRGRITALFMAGNPLSGIVGGPLSGLIMQSFGGIAGLASWQWLFIVEGIPALILAVVVFLALSDRIEEARWLSPAEKDAVRRALAADAQAKTLRSFGSAFASPRVWLLCLVYFGVSIGSNTVGFWQPTIIKGAGIGDPLRIGLLSAVPYLVALTAMLIAGRSADRLRERRWHVVVPLLATAAGLFLCGSFRGEIVPAMACLSLAAAGIVTTIAMFWALPTAFLGGAAAAAGIALINSTGNLGGFVSPAVMGWLATTTHSLDAGLYGTAAWLVGTAILVLAFVPARLVDR</sequence>
<keyword evidence="4 6" id="KW-1133">Transmembrane helix</keyword>
<dbReference type="Gene3D" id="1.20.1250.20">
    <property type="entry name" value="MFS general substrate transporter like domains"/>
    <property type="match status" value="2"/>
</dbReference>
<evidence type="ECO:0000313" key="8">
    <source>
        <dbReference type="EMBL" id="OAS20275.1"/>
    </source>
</evidence>
<dbReference type="AlphaFoldDB" id="A0A179S433"/>
<feature type="transmembrane region" description="Helical" evidence="6">
    <location>
        <begin position="69"/>
        <end position="89"/>
    </location>
</feature>
<feature type="domain" description="Major facilitator superfamily (MFS) profile" evidence="7">
    <location>
        <begin position="35"/>
        <end position="443"/>
    </location>
</feature>
<dbReference type="CDD" id="cd17319">
    <property type="entry name" value="MFS_ExuT_GudP_like"/>
    <property type="match status" value="1"/>
</dbReference>
<dbReference type="PANTHER" id="PTHR43791:SF36">
    <property type="entry name" value="TRANSPORTER, PUTATIVE (AFU_ORTHOLOGUE AFUA_6G08340)-RELATED"/>
    <property type="match status" value="1"/>
</dbReference>
<feature type="transmembrane region" description="Helical" evidence="6">
    <location>
        <begin position="101"/>
        <end position="120"/>
    </location>
</feature>
<dbReference type="STRING" id="427683.A5481_22600"/>
<evidence type="ECO:0000259" key="7">
    <source>
        <dbReference type="PROSITE" id="PS50850"/>
    </source>
</evidence>
<keyword evidence="5 6" id="KW-0472">Membrane</keyword>
<dbReference type="Proteomes" id="UP000078316">
    <property type="component" value="Unassembled WGS sequence"/>
</dbReference>
<feature type="transmembrane region" description="Helical" evidence="6">
    <location>
        <begin position="325"/>
        <end position="342"/>
    </location>
</feature>
<comment type="caution">
    <text evidence="8">The sequence shown here is derived from an EMBL/GenBank/DDBJ whole genome shotgun (WGS) entry which is preliminary data.</text>
</comment>
<feature type="transmembrane region" description="Helical" evidence="6">
    <location>
        <begin position="159"/>
        <end position="182"/>
    </location>
</feature>
<feature type="transmembrane region" description="Helical" evidence="6">
    <location>
        <begin position="416"/>
        <end position="436"/>
    </location>
</feature>
<dbReference type="PANTHER" id="PTHR43791">
    <property type="entry name" value="PERMEASE-RELATED"/>
    <property type="match status" value="1"/>
</dbReference>
<feature type="transmembrane region" description="Helical" evidence="6">
    <location>
        <begin position="259"/>
        <end position="280"/>
    </location>
</feature>
<evidence type="ECO:0000256" key="3">
    <source>
        <dbReference type="ARBA" id="ARBA00022692"/>
    </source>
</evidence>
<organism evidence="8 9">
    <name type="scientific">Methylobacterium platani</name>
    <dbReference type="NCBI Taxonomy" id="427683"/>
    <lineage>
        <taxon>Bacteria</taxon>
        <taxon>Pseudomonadati</taxon>
        <taxon>Pseudomonadota</taxon>
        <taxon>Alphaproteobacteria</taxon>
        <taxon>Hyphomicrobiales</taxon>
        <taxon>Methylobacteriaceae</taxon>
        <taxon>Methylobacterium</taxon>
    </lineage>
</organism>
<evidence type="ECO:0000256" key="4">
    <source>
        <dbReference type="ARBA" id="ARBA00022989"/>
    </source>
</evidence>
<dbReference type="FunFam" id="1.20.1250.20:FF:000018">
    <property type="entry name" value="MFS transporter permease"/>
    <property type="match status" value="1"/>
</dbReference>
<keyword evidence="2" id="KW-0813">Transport</keyword>
<comment type="subcellular location">
    <subcellularLocation>
        <location evidence="1">Membrane</location>
        <topology evidence="1">Multi-pass membrane protein</topology>
    </subcellularLocation>
</comment>
<reference evidence="8 9" key="1">
    <citation type="submission" date="2016-04" db="EMBL/GenBank/DDBJ databases">
        <authorList>
            <person name="Evans L.H."/>
            <person name="Alamgir A."/>
            <person name="Owens N."/>
            <person name="Weber N.D."/>
            <person name="Virtaneva K."/>
            <person name="Barbian K."/>
            <person name="Babar A."/>
            <person name="Rosenke K."/>
        </authorList>
    </citation>
    <scope>NUCLEOTIDE SEQUENCE [LARGE SCALE GENOMIC DNA]</scope>
    <source>
        <strain evidence="8 9">PMB02</strain>
    </source>
</reference>
<name>A0A179S433_9HYPH</name>
<gene>
    <name evidence="8" type="ORF">A5481_22600</name>
</gene>
<feature type="transmembrane region" description="Helical" evidence="6">
    <location>
        <begin position="194"/>
        <end position="216"/>
    </location>
</feature>
<proteinExistence type="predicted"/>
<evidence type="ECO:0000256" key="6">
    <source>
        <dbReference type="SAM" id="Phobius"/>
    </source>
</evidence>
<dbReference type="GO" id="GO:0005886">
    <property type="term" value="C:plasma membrane"/>
    <property type="evidence" value="ECO:0007669"/>
    <property type="project" value="TreeGrafter"/>
</dbReference>
<feature type="transmembrane region" description="Helical" evidence="6">
    <location>
        <begin position="379"/>
        <end position="404"/>
    </location>
</feature>
<feature type="transmembrane region" description="Helical" evidence="6">
    <location>
        <begin position="348"/>
        <end position="372"/>
    </location>
</feature>
<feature type="transmembrane region" description="Helical" evidence="6">
    <location>
        <begin position="31"/>
        <end position="49"/>
    </location>
</feature>
<dbReference type="InterPro" id="IPR020846">
    <property type="entry name" value="MFS_dom"/>
</dbReference>
<feature type="transmembrane region" description="Helical" evidence="6">
    <location>
        <begin position="292"/>
        <end position="313"/>
    </location>
</feature>